<dbReference type="RefSeq" id="WP_063492332.1">
    <property type="nucleotide sequence ID" value="NZ_CP016340.1"/>
</dbReference>
<reference evidence="1 2" key="1">
    <citation type="submission" date="2016-04" db="EMBL/GenBank/DDBJ databases">
        <authorList>
            <consortium name="Pathogen Informatics"/>
        </authorList>
    </citation>
    <scope>NUCLEOTIDE SEQUENCE [LARGE SCALE GENOMIC DNA]</scope>
    <source>
        <strain evidence="1 2">H044680328</strain>
    </source>
</reference>
<sequence length="261" mass="28369">MCLAVIALHQLPGIPLLIASNRDEFHARPTAPASAWPGEPALYAGRDLQAGGTWMGVTDNGRYALLTNYREGGRQIADAPSRGHLTEAFLRSDACPADYLADLAAEGARYNGFNLIVGDREQSWYYSNRGGVPRALGPGLYGVSNHLLDTPWPKLTRLKARVAHALTQPAQPDLAALFDALRDPQTAPDDLLPQTGVSLEMERLLSSPFIVSPNYGTRCSSVLFWRDNGSGELHERRFAPDASESGATRLAFCPQRSPCLN</sequence>
<dbReference type="STRING" id="123899.SAMEA3906487_03546"/>
<dbReference type="GeneID" id="56589220"/>
<accession>A0A157R4L5</accession>
<proteinExistence type="predicted"/>
<organism evidence="1 2">
    <name type="scientific">Bordetella trematum</name>
    <dbReference type="NCBI Taxonomy" id="123899"/>
    <lineage>
        <taxon>Bacteria</taxon>
        <taxon>Pseudomonadati</taxon>
        <taxon>Pseudomonadota</taxon>
        <taxon>Betaproteobacteria</taxon>
        <taxon>Burkholderiales</taxon>
        <taxon>Alcaligenaceae</taxon>
        <taxon>Bordetella</taxon>
    </lineage>
</organism>
<dbReference type="PANTHER" id="PTHR17985:SF8">
    <property type="entry name" value="TRANSPORT AND GOLGI ORGANIZATION PROTEIN 2 HOMOLOG"/>
    <property type="match status" value="1"/>
</dbReference>
<dbReference type="Pfam" id="PF05742">
    <property type="entry name" value="TANGO2"/>
    <property type="match status" value="1"/>
</dbReference>
<dbReference type="KEGG" id="btrm:SAMEA390648703546"/>
<dbReference type="EMBL" id="LT546645">
    <property type="protein sequence ID" value="SAI73159.1"/>
    <property type="molecule type" value="Genomic_DNA"/>
</dbReference>
<dbReference type="OrthoDB" id="4380123at2"/>
<dbReference type="eggNOG" id="COG3332">
    <property type="taxonomic scope" value="Bacteria"/>
</dbReference>
<keyword evidence="2" id="KW-1185">Reference proteome</keyword>
<protein>
    <submittedName>
        <fullName evidence="1">Ser/Thr-rich protein T10</fullName>
    </submittedName>
</protein>
<name>A0A157R4L5_9BORD</name>
<gene>
    <name evidence="1" type="ORF">SAMEA3906487_03546</name>
</gene>
<dbReference type="AlphaFoldDB" id="A0A157R4L5"/>
<evidence type="ECO:0000313" key="1">
    <source>
        <dbReference type="EMBL" id="SAI73159.1"/>
    </source>
</evidence>
<dbReference type="Proteomes" id="UP000076825">
    <property type="component" value="Chromosome 1"/>
</dbReference>
<dbReference type="PANTHER" id="PTHR17985">
    <property type="entry name" value="SER/THR-RICH PROTEIN T10 IN DGCR REGION"/>
    <property type="match status" value="1"/>
</dbReference>
<dbReference type="InterPro" id="IPR008551">
    <property type="entry name" value="TANGO2"/>
</dbReference>
<dbReference type="PATRIC" id="fig|123899.6.peg.3547"/>
<evidence type="ECO:0000313" key="2">
    <source>
        <dbReference type="Proteomes" id="UP000076825"/>
    </source>
</evidence>